<dbReference type="Proteomes" id="UP000685013">
    <property type="component" value="Chromosome 14"/>
</dbReference>
<evidence type="ECO:0000313" key="2">
    <source>
        <dbReference type="Proteomes" id="UP000685013"/>
    </source>
</evidence>
<accession>A0AAV6MIJ2</accession>
<name>A0AAV6MIJ2_9ROSI</name>
<gene>
    <name evidence="1" type="ORF">SDJN03_21607</name>
</gene>
<proteinExistence type="predicted"/>
<keyword evidence="2" id="KW-1185">Reference proteome</keyword>
<evidence type="ECO:0000313" key="1">
    <source>
        <dbReference type="EMBL" id="KAG6581605.1"/>
    </source>
</evidence>
<dbReference type="EMBL" id="JAGKQH010000014">
    <property type="protein sequence ID" value="KAG6581605.1"/>
    <property type="molecule type" value="Genomic_DNA"/>
</dbReference>
<dbReference type="AlphaFoldDB" id="A0AAV6MIJ2"/>
<protein>
    <submittedName>
        <fullName evidence="1">Uncharacterized protein</fullName>
    </submittedName>
</protein>
<sequence>MCCMPDPLHPRPHTSIHVPLVRLHWRAKYPPLSATASFPLPATICASSSLFTSFISPSLLEEAASWRIDLHSSDIGFPISCRWMQCGFDRGASDCPNLCLITGAEMVQLAS</sequence>
<feature type="non-terminal residue" evidence="1">
    <location>
        <position position="1"/>
    </location>
</feature>
<comment type="caution">
    <text evidence="1">The sequence shown here is derived from an EMBL/GenBank/DDBJ whole genome shotgun (WGS) entry which is preliminary data.</text>
</comment>
<reference evidence="1 2" key="1">
    <citation type="journal article" date="2021" name="Hortic Res">
        <title>The domestication of Cucurbita argyrosperma as revealed by the genome of its wild relative.</title>
        <authorList>
            <person name="Barrera-Redondo J."/>
            <person name="Sanchez-de la Vega G."/>
            <person name="Aguirre-Liguori J.A."/>
            <person name="Castellanos-Morales G."/>
            <person name="Gutierrez-Guerrero Y.T."/>
            <person name="Aguirre-Dugua X."/>
            <person name="Aguirre-Planter E."/>
            <person name="Tenaillon M.I."/>
            <person name="Lira-Saade R."/>
            <person name="Eguiarte L.E."/>
        </authorList>
    </citation>
    <scope>NUCLEOTIDE SEQUENCE [LARGE SCALE GENOMIC DNA]</scope>
    <source>
        <strain evidence="1">JBR-2021</strain>
    </source>
</reference>
<organism evidence="1 2">
    <name type="scientific">Cucurbita argyrosperma subsp. sororia</name>
    <dbReference type="NCBI Taxonomy" id="37648"/>
    <lineage>
        <taxon>Eukaryota</taxon>
        <taxon>Viridiplantae</taxon>
        <taxon>Streptophyta</taxon>
        <taxon>Embryophyta</taxon>
        <taxon>Tracheophyta</taxon>
        <taxon>Spermatophyta</taxon>
        <taxon>Magnoliopsida</taxon>
        <taxon>eudicotyledons</taxon>
        <taxon>Gunneridae</taxon>
        <taxon>Pentapetalae</taxon>
        <taxon>rosids</taxon>
        <taxon>fabids</taxon>
        <taxon>Cucurbitales</taxon>
        <taxon>Cucurbitaceae</taxon>
        <taxon>Cucurbiteae</taxon>
        <taxon>Cucurbita</taxon>
    </lineage>
</organism>